<evidence type="ECO:0000313" key="4">
    <source>
        <dbReference type="Proteomes" id="UP000582646"/>
    </source>
</evidence>
<proteinExistence type="predicted"/>
<feature type="domain" description="DUF5681" evidence="2">
    <location>
        <begin position="28"/>
        <end position="98"/>
    </location>
</feature>
<comment type="caution">
    <text evidence="3">The sequence shown here is derived from an EMBL/GenBank/DDBJ whole genome shotgun (WGS) entry which is preliminary data.</text>
</comment>
<dbReference type="InterPro" id="IPR043736">
    <property type="entry name" value="DUF5681"/>
</dbReference>
<evidence type="ECO:0000259" key="2">
    <source>
        <dbReference type="Pfam" id="PF18932"/>
    </source>
</evidence>
<evidence type="ECO:0000313" key="3">
    <source>
        <dbReference type="EMBL" id="NKY18874.1"/>
    </source>
</evidence>
<accession>A0A846X0U3</accession>
<dbReference type="EMBL" id="JAAXOQ010000012">
    <property type="protein sequence ID" value="NKY18874.1"/>
    <property type="molecule type" value="Genomic_DNA"/>
</dbReference>
<name>A0A846X0U3_9ACTN</name>
<dbReference type="Proteomes" id="UP000582646">
    <property type="component" value="Unassembled WGS sequence"/>
</dbReference>
<protein>
    <recommendedName>
        <fullName evidence="2">DUF5681 domain-containing protein</fullName>
    </recommendedName>
</protein>
<feature type="compositionally biased region" description="Polar residues" evidence="1">
    <location>
        <begin position="1"/>
        <end position="10"/>
    </location>
</feature>
<dbReference type="RefSeq" id="WP_168545900.1">
    <property type="nucleotide sequence ID" value="NZ_BAAAKS010000064.1"/>
</dbReference>
<sequence>MADTSASGEEQATKRLGSGEFDPNIGAKTQFKAGQSGNPAGRPKGRKSLSSTIQDLLNDERFIERLSGKLQDEVKKADPEFQGTAMKAIVTTAMIEAFNPNNPHQARHAARDWLAKYGYGTKIDLVSDGERVEVAPLVISKIKPRGHDNDGAAEAQAEAS</sequence>
<organism evidence="3 4">
    <name type="scientific">Tsukamurella spumae</name>
    <dbReference type="NCBI Taxonomy" id="44753"/>
    <lineage>
        <taxon>Bacteria</taxon>
        <taxon>Bacillati</taxon>
        <taxon>Actinomycetota</taxon>
        <taxon>Actinomycetes</taxon>
        <taxon>Mycobacteriales</taxon>
        <taxon>Tsukamurellaceae</taxon>
        <taxon>Tsukamurella</taxon>
    </lineage>
</organism>
<feature type="region of interest" description="Disordered" evidence="1">
    <location>
        <begin position="1"/>
        <end position="51"/>
    </location>
</feature>
<dbReference type="Pfam" id="PF18932">
    <property type="entry name" value="DUF5681"/>
    <property type="match status" value="1"/>
</dbReference>
<gene>
    <name evidence="3" type="ORF">HF999_10890</name>
</gene>
<reference evidence="3 4" key="1">
    <citation type="submission" date="2020-04" db="EMBL/GenBank/DDBJ databases">
        <title>MicrobeNet Type strains.</title>
        <authorList>
            <person name="Nicholson A.C."/>
        </authorList>
    </citation>
    <scope>NUCLEOTIDE SEQUENCE [LARGE SCALE GENOMIC DNA]</scope>
    <source>
        <strain evidence="3 4">DSM 44113</strain>
    </source>
</reference>
<dbReference type="AlphaFoldDB" id="A0A846X0U3"/>
<evidence type="ECO:0000256" key="1">
    <source>
        <dbReference type="SAM" id="MobiDB-lite"/>
    </source>
</evidence>
<keyword evidence="4" id="KW-1185">Reference proteome</keyword>